<evidence type="ECO:0000256" key="2">
    <source>
        <dbReference type="ARBA" id="ARBA00022692"/>
    </source>
</evidence>
<dbReference type="AlphaFoldDB" id="A0A433Q3H8"/>
<keyword evidence="2" id="KW-0812">Transmembrane</keyword>
<gene>
    <name evidence="6" type="ORF">BC938DRAFT_473918</name>
</gene>
<organism evidence="6 7">
    <name type="scientific">Jimgerdemannia flammicorona</name>
    <dbReference type="NCBI Taxonomy" id="994334"/>
    <lineage>
        <taxon>Eukaryota</taxon>
        <taxon>Fungi</taxon>
        <taxon>Fungi incertae sedis</taxon>
        <taxon>Mucoromycota</taxon>
        <taxon>Mucoromycotina</taxon>
        <taxon>Endogonomycetes</taxon>
        <taxon>Endogonales</taxon>
        <taxon>Endogonaceae</taxon>
        <taxon>Jimgerdemannia</taxon>
    </lineage>
</organism>
<name>A0A433Q3H8_9FUNG</name>
<dbReference type="InterPro" id="IPR005828">
    <property type="entry name" value="MFS_sugar_transport-like"/>
</dbReference>
<dbReference type="GO" id="GO:0005886">
    <property type="term" value="C:plasma membrane"/>
    <property type="evidence" value="ECO:0007669"/>
    <property type="project" value="TreeGrafter"/>
</dbReference>
<sequence>MYRRIPTALRQDIFGRKIVMLTAIAIFILGALGSALAVDMVMLIVMRAFQGVGGGGVISVRSRRWTADQSE</sequence>
<dbReference type="EMBL" id="RBNJ01016752">
    <property type="protein sequence ID" value="RUS24224.1"/>
    <property type="molecule type" value="Genomic_DNA"/>
</dbReference>
<dbReference type="Proteomes" id="UP000274822">
    <property type="component" value="Unassembled WGS sequence"/>
</dbReference>
<comment type="caution">
    <text evidence="6">The sequence shown here is derived from an EMBL/GenBank/DDBJ whole genome shotgun (WGS) entry which is preliminary data.</text>
</comment>
<accession>A0A433Q3H8</accession>
<proteinExistence type="predicted"/>
<dbReference type="Pfam" id="PF00083">
    <property type="entry name" value="Sugar_tr"/>
    <property type="match status" value="1"/>
</dbReference>
<protein>
    <recommendedName>
        <fullName evidence="5">Major facilitator superfamily (MFS) profile domain-containing protein</fullName>
    </recommendedName>
</protein>
<evidence type="ECO:0000256" key="3">
    <source>
        <dbReference type="ARBA" id="ARBA00022989"/>
    </source>
</evidence>
<keyword evidence="4" id="KW-0472">Membrane</keyword>
<dbReference type="PROSITE" id="PS50850">
    <property type="entry name" value="MFS"/>
    <property type="match status" value="1"/>
</dbReference>
<feature type="domain" description="Major facilitator superfamily (MFS) profile" evidence="5">
    <location>
        <begin position="1"/>
        <end position="71"/>
    </location>
</feature>
<dbReference type="SUPFAM" id="SSF103473">
    <property type="entry name" value="MFS general substrate transporter"/>
    <property type="match status" value="1"/>
</dbReference>
<evidence type="ECO:0000256" key="1">
    <source>
        <dbReference type="ARBA" id="ARBA00004141"/>
    </source>
</evidence>
<dbReference type="PANTHER" id="PTHR23501">
    <property type="entry name" value="MAJOR FACILITATOR SUPERFAMILY"/>
    <property type="match status" value="1"/>
</dbReference>
<keyword evidence="7" id="KW-1185">Reference proteome</keyword>
<comment type="subcellular location">
    <subcellularLocation>
        <location evidence="1">Membrane</location>
        <topology evidence="1">Multi-pass membrane protein</topology>
    </subcellularLocation>
</comment>
<evidence type="ECO:0000259" key="5">
    <source>
        <dbReference type="PROSITE" id="PS50850"/>
    </source>
</evidence>
<dbReference type="Gene3D" id="1.20.1720.10">
    <property type="entry name" value="Multidrug resistance protein D"/>
    <property type="match status" value="1"/>
</dbReference>
<evidence type="ECO:0000256" key="4">
    <source>
        <dbReference type="ARBA" id="ARBA00023136"/>
    </source>
</evidence>
<evidence type="ECO:0000313" key="6">
    <source>
        <dbReference type="EMBL" id="RUS24224.1"/>
    </source>
</evidence>
<dbReference type="InterPro" id="IPR036259">
    <property type="entry name" value="MFS_trans_sf"/>
</dbReference>
<dbReference type="PANTHER" id="PTHR23501:SF189">
    <property type="entry name" value="DRUG TRANSPORTER, PUTATIVE (AFU_ORTHOLOGUE AFUA_4G03920)-RELATED"/>
    <property type="match status" value="1"/>
</dbReference>
<reference evidence="6 7" key="1">
    <citation type="journal article" date="2018" name="New Phytol.">
        <title>Phylogenomics of Endogonaceae and evolution of mycorrhizas within Mucoromycota.</title>
        <authorList>
            <person name="Chang Y."/>
            <person name="Desiro A."/>
            <person name="Na H."/>
            <person name="Sandor L."/>
            <person name="Lipzen A."/>
            <person name="Clum A."/>
            <person name="Barry K."/>
            <person name="Grigoriev I.V."/>
            <person name="Martin F.M."/>
            <person name="Stajich J.E."/>
            <person name="Smith M.E."/>
            <person name="Bonito G."/>
            <person name="Spatafora J.W."/>
        </authorList>
    </citation>
    <scope>NUCLEOTIDE SEQUENCE [LARGE SCALE GENOMIC DNA]</scope>
    <source>
        <strain evidence="6 7">AD002</strain>
    </source>
</reference>
<dbReference type="InterPro" id="IPR020846">
    <property type="entry name" value="MFS_dom"/>
</dbReference>
<dbReference type="GO" id="GO:0022857">
    <property type="term" value="F:transmembrane transporter activity"/>
    <property type="evidence" value="ECO:0007669"/>
    <property type="project" value="InterPro"/>
</dbReference>
<keyword evidence="3" id="KW-1133">Transmembrane helix</keyword>
<evidence type="ECO:0000313" key="7">
    <source>
        <dbReference type="Proteomes" id="UP000274822"/>
    </source>
</evidence>